<proteinExistence type="predicted"/>
<accession>A0ACC0U2H2</accession>
<comment type="caution">
    <text evidence="1">The sequence shown here is derived from an EMBL/GenBank/DDBJ whole genome shotgun (WGS) entry which is preliminary data.</text>
</comment>
<dbReference type="EMBL" id="JAGFNK010000201">
    <property type="protein sequence ID" value="KAI9459318.1"/>
    <property type="molecule type" value="Genomic_DNA"/>
</dbReference>
<protein>
    <submittedName>
        <fullName evidence="1">Uncharacterized protein</fullName>
    </submittedName>
</protein>
<name>A0ACC0U2H2_9AGAM</name>
<sequence length="383" mass="42794">MTSFPPELFGAIVQEVRSPSDLLRLRAVSSTLNALATPLAFHSVRFLNTDSSIERFKRLTTYPKFLPLIRKVIYQYAEADSSEPLREYSLRGFNGAAFVEALSLVSRLPALESLVLSIRSQDGPFKADTIATSRDSDFPAEIVLQFLIFRALAEAPGFSSPLKSLIIDRFVPLPHPFLTAPTITALLSTLTHLTLGTTTHCAAFPMTNPRLQWTSSSLFQKNVLSSSLVSLHLHHACVRSAEMLIPASKIHLPRLECLSLQRIYFSDQADVEGFIVRHGGTLIELKLFLCPMALSTQSIPSPTRPTQFRRWAQVWEHFALDLKVLKILVVSEKYDSHGVEDTRLGRYVDNCYICKAVDLGGAVKEQDDTAFEHLLRIVESRSP</sequence>
<dbReference type="Proteomes" id="UP001207468">
    <property type="component" value="Unassembled WGS sequence"/>
</dbReference>
<evidence type="ECO:0000313" key="1">
    <source>
        <dbReference type="EMBL" id="KAI9459318.1"/>
    </source>
</evidence>
<gene>
    <name evidence="1" type="ORF">F5148DRAFT_1219240</name>
</gene>
<evidence type="ECO:0000313" key="2">
    <source>
        <dbReference type="Proteomes" id="UP001207468"/>
    </source>
</evidence>
<organism evidence="1 2">
    <name type="scientific">Russula earlei</name>
    <dbReference type="NCBI Taxonomy" id="71964"/>
    <lineage>
        <taxon>Eukaryota</taxon>
        <taxon>Fungi</taxon>
        <taxon>Dikarya</taxon>
        <taxon>Basidiomycota</taxon>
        <taxon>Agaricomycotina</taxon>
        <taxon>Agaricomycetes</taxon>
        <taxon>Russulales</taxon>
        <taxon>Russulaceae</taxon>
        <taxon>Russula</taxon>
    </lineage>
</organism>
<keyword evidence="2" id="KW-1185">Reference proteome</keyword>
<reference evidence="1" key="1">
    <citation type="submission" date="2021-03" db="EMBL/GenBank/DDBJ databases">
        <title>Evolutionary priming and transition to the ectomycorrhizal habit in an iconic lineage of mushroom-forming fungi: is preadaptation a requirement?</title>
        <authorList>
            <consortium name="DOE Joint Genome Institute"/>
            <person name="Looney B.P."/>
            <person name="Miyauchi S."/>
            <person name="Morin E."/>
            <person name="Drula E."/>
            <person name="Courty P.E."/>
            <person name="Chicoki N."/>
            <person name="Fauchery L."/>
            <person name="Kohler A."/>
            <person name="Kuo A."/>
            <person name="LaButti K."/>
            <person name="Pangilinan J."/>
            <person name="Lipzen A."/>
            <person name="Riley R."/>
            <person name="Andreopoulos W."/>
            <person name="He G."/>
            <person name="Johnson J."/>
            <person name="Barry K.W."/>
            <person name="Grigoriev I.V."/>
            <person name="Nagy L."/>
            <person name="Hibbett D."/>
            <person name="Henrissat B."/>
            <person name="Matheny P.B."/>
            <person name="Labbe J."/>
            <person name="Martin A.F."/>
        </authorList>
    </citation>
    <scope>NUCLEOTIDE SEQUENCE</scope>
    <source>
        <strain evidence="1">BPL698</strain>
    </source>
</reference>